<gene>
    <name evidence="1" type="ORF">SAMN05661012_00534</name>
    <name evidence="2" type="ORF">SR876_33370</name>
</gene>
<evidence type="ECO:0000313" key="3">
    <source>
        <dbReference type="Proteomes" id="UP000183788"/>
    </source>
</evidence>
<dbReference type="AlphaFoldDB" id="A0A1K1M8S0"/>
<dbReference type="Proteomes" id="UP000183788">
    <property type="component" value="Unassembled WGS sequence"/>
</dbReference>
<dbReference type="EMBL" id="FPIZ01000001">
    <property type="protein sequence ID" value="SFW19533.1"/>
    <property type="molecule type" value="Genomic_DNA"/>
</dbReference>
<organism evidence="1 3">
    <name type="scientific">Chitinophaga sancti</name>
    <dbReference type="NCBI Taxonomy" id="1004"/>
    <lineage>
        <taxon>Bacteria</taxon>
        <taxon>Pseudomonadati</taxon>
        <taxon>Bacteroidota</taxon>
        <taxon>Chitinophagia</taxon>
        <taxon>Chitinophagales</taxon>
        <taxon>Chitinophagaceae</taxon>
        <taxon>Chitinophaga</taxon>
    </lineage>
</organism>
<evidence type="ECO:0000313" key="2">
    <source>
        <dbReference type="EMBL" id="WQG89825.1"/>
    </source>
</evidence>
<sequence length="43" mass="4865">MNETLFQDLQQMDQILQQTKEISSAFLAGIDNLPVDVAKGLNW</sequence>
<dbReference type="EMBL" id="CP140154">
    <property type="protein sequence ID" value="WQG89825.1"/>
    <property type="molecule type" value="Genomic_DNA"/>
</dbReference>
<protein>
    <submittedName>
        <fullName evidence="1">Uncharacterized protein</fullName>
    </submittedName>
</protein>
<evidence type="ECO:0000313" key="1">
    <source>
        <dbReference type="EMBL" id="SFW19533.1"/>
    </source>
</evidence>
<dbReference type="RefSeq" id="WP_262487751.1">
    <property type="nucleotide sequence ID" value="NZ_CBHWAX010000028.1"/>
</dbReference>
<dbReference type="Proteomes" id="UP001326715">
    <property type="component" value="Chromosome"/>
</dbReference>
<proteinExistence type="predicted"/>
<reference evidence="2 4" key="2">
    <citation type="submission" date="2023-11" db="EMBL/GenBank/DDBJ databases">
        <title>MicrobeMod: A computational toolkit for identifying prokaryotic methylation and restriction-modification with nanopore sequencing.</title>
        <authorList>
            <person name="Crits-Christoph A."/>
            <person name="Kang S.C."/>
            <person name="Lee H."/>
            <person name="Ostrov N."/>
        </authorList>
    </citation>
    <scope>NUCLEOTIDE SEQUENCE [LARGE SCALE GENOMIC DNA]</scope>
    <source>
        <strain evidence="2 4">ATCC 23090</strain>
    </source>
</reference>
<keyword evidence="4" id="KW-1185">Reference proteome</keyword>
<evidence type="ECO:0000313" key="4">
    <source>
        <dbReference type="Proteomes" id="UP001326715"/>
    </source>
</evidence>
<accession>A0A1K1M8S0</accession>
<name>A0A1K1M8S0_9BACT</name>
<reference evidence="1 3" key="1">
    <citation type="submission" date="2016-11" db="EMBL/GenBank/DDBJ databases">
        <authorList>
            <person name="Jaros S."/>
            <person name="Januszkiewicz K."/>
            <person name="Wedrychowicz H."/>
        </authorList>
    </citation>
    <scope>NUCLEOTIDE SEQUENCE [LARGE SCALE GENOMIC DNA]</scope>
    <source>
        <strain evidence="1 3">DSM 784</strain>
    </source>
</reference>
<dbReference type="STRING" id="1004.SAMN05661012_00534"/>